<dbReference type="OrthoDB" id="9814448at2"/>
<dbReference type="Proteomes" id="UP000186351">
    <property type="component" value="Chromosome"/>
</dbReference>
<feature type="signal peptide" evidence="4">
    <location>
        <begin position="1"/>
        <end position="25"/>
    </location>
</feature>
<dbReference type="InterPro" id="IPR011990">
    <property type="entry name" value="TPR-like_helical_dom_sf"/>
</dbReference>
<dbReference type="GeneID" id="65535419"/>
<proteinExistence type="predicted"/>
<dbReference type="PANTHER" id="PTHR44943:SF5">
    <property type="entry name" value="BLL7697 PROTEIN"/>
    <property type="match status" value="1"/>
</dbReference>
<dbReference type="SUPFAM" id="SSF48452">
    <property type="entry name" value="TPR-like"/>
    <property type="match status" value="5"/>
</dbReference>
<evidence type="ECO:0000256" key="1">
    <source>
        <dbReference type="ARBA" id="ARBA00022737"/>
    </source>
</evidence>
<dbReference type="Pfam" id="PF13181">
    <property type="entry name" value="TPR_8"/>
    <property type="match status" value="1"/>
</dbReference>
<dbReference type="PROSITE" id="PS50005">
    <property type="entry name" value="TPR"/>
    <property type="match status" value="2"/>
</dbReference>
<accession>A0A1B1S6P0</accession>
<feature type="repeat" description="TPR" evidence="3">
    <location>
        <begin position="313"/>
        <end position="346"/>
    </location>
</feature>
<dbReference type="KEGG" id="pary:A4V02_01025"/>
<dbReference type="STRING" id="1796646.A4V02_01025"/>
<evidence type="ECO:0000313" key="5">
    <source>
        <dbReference type="EMBL" id="ANU62464.1"/>
    </source>
</evidence>
<dbReference type="GO" id="GO:0042802">
    <property type="term" value="F:identical protein binding"/>
    <property type="evidence" value="ECO:0007669"/>
    <property type="project" value="InterPro"/>
</dbReference>
<dbReference type="InterPro" id="IPR019734">
    <property type="entry name" value="TPR_rpt"/>
</dbReference>
<dbReference type="Pfam" id="PF07721">
    <property type="entry name" value="TPR_4"/>
    <property type="match status" value="1"/>
</dbReference>
<evidence type="ECO:0000256" key="4">
    <source>
        <dbReference type="SAM" id="SignalP"/>
    </source>
</evidence>
<sequence length="996" mass="109706">MKRKLTIISLAAALTLSAEINSPFADGCLQRGIVLLRNDFTQGAIDQFDIARHSSPTPTQDADIAWGKAIATLREGNIDSARGLLQKYIEAYPATSQTLKARIALADCDFYQGRYREALSAYNAISPSAPDLALADDLIYRTAYCDMMLGNTSKALAGFAALTSSPVYANASRFYQGYIYYTQGEYAEARHLFDTVDKYSSPGDQAPYFLTQIAFHEANYDQALAMARRAISESPHSPYAPEMLRIAGESSYQTGDTPEAISYLQRYLDTTSIDKAEPSALYILGINAYQQGELDRAVKLLTPVTEQPDAIGQSAYLYIGQAFLQQGNMDAAIMALEKAYRLDYDPSVRETAFYNYAVTRMEGGRTPFGSSVALMEDFLRTYPNSRFAPQVQEYLVTGYITDSNYDQALASINAISRPTPAIIAAKQRVLYILGSRDLANNRTTQALERFRESKALAPQADKNMGAETELWIGDCLYRLGRYPDAATAFSSYLRTAPKSSPNRTIALYDLAYTRFAQRRYNEALADFKKVIDASGQSSAEPRITADAYCRIADCQYYSSDFNAAAANYDRALSANPATGDYPLFQKAVMRGLSGAHDEKIDMLDQMMQTYPTSGLMASALLEKAESLLALNRSDEALGVYSRLVAKYPATSQGRNGYLQMAITQMSLGHTSDAIATYKKVISSYPTSDEARVASDDLKRILADEGRLDQYTAFIASVPDAPRLDTTEIDQLTFQSAEKSYLASGATDRLKDYIDRFPSGQHAPQALNYLATASLENGNHSEALTYATTLVTRFPHSEASEEGLAIKGEIELESGNAEQALATFRTLESSASGARNIQAARLGIMRVSRDLGHHADVIAAADALLSSSALSTDRRTEVLYSRAYALAQQGNTAQAAAEWEKLASDTDDLYGAMSAFHLAQQQFDKGNIKQARRTVNALIDSNTPHQYWLARGYILLSDISRSQGNTFEADEYLKSLRENYPGSEADIFRMIETRLKK</sequence>
<dbReference type="PANTHER" id="PTHR44943">
    <property type="entry name" value="CELLULOSE SYNTHASE OPERON PROTEIN C"/>
    <property type="match status" value="1"/>
</dbReference>
<dbReference type="InterPro" id="IPR051685">
    <property type="entry name" value="Ycf3/AcsC/BcsC/TPR_MFPF"/>
</dbReference>
<organism evidence="5 6">
    <name type="scientific">Muribaculum intestinale</name>
    <dbReference type="NCBI Taxonomy" id="1796646"/>
    <lineage>
        <taxon>Bacteria</taxon>
        <taxon>Pseudomonadati</taxon>
        <taxon>Bacteroidota</taxon>
        <taxon>Bacteroidia</taxon>
        <taxon>Bacteroidales</taxon>
        <taxon>Muribaculaceae</taxon>
        <taxon>Muribaculum</taxon>
    </lineage>
</organism>
<evidence type="ECO:0000256" key="3">
    <source>
        <dbReference type="PROSITE-ProRule" id="PRU00339"/>
    </source>
</evidence>
<keyword evidence="6" id="KW-1185">Reference proteome</keyword>
<keyword evidence="2 3" id="KW-0802">TPR repeat</keyword>
<feature type="chain" id="PRO_5008529218" evidence="4">
    <location>
        <begin position="26"/>
        <end position="996"/>
    </location>
</feature>
<gene>
    <name evidence="5" type="ORF">A4V02_01025</name>
</gene>
<dbReference type="Pfam" id="PF13432">
    <property type="entry name" value="TPR_16"/>
    <property type="match status" value="5"/>
</dbReference>
<dbReference type="Pfam" id="PF13174">
    <property type="entry name" value="TPR_6"/>
    <property type="match status" value="3"/>
</dbReference>
<keyword evidence="4" id="KW-0732">Signal</keyword>
<evidence type="ECO:0000256" key="2">
    <source>
        <dbReference type="ARBA" id="ARBA00022803"/>
    </source>
</evidence>
<name>A0A1B1S6P0_9BACT</name>
<dbReference type="EMBL" id="CP015402">
    <property type="protein sequence ID" value="ANU62464.1"/>
    <property type="molecule type" value="Genomic_DNA"/>
</dbReference>
<dbReference type="Gene3D" id="1.25.40.10">
    <property type="entry name" value="Tetratricopeptide repeat domain"/>
    <property type="match status" value="8"/>
</dbReference>
<dbReference type="AlphaFoldDB" id="A0A1B1S6P0"/>
<feature type="repeat" description="TPR" evidence="3">
    <location>
        <begin position="545"/>
        <end position="578"/>
    </location>
</feature>
<accession>A0A1Z2XF30</accession>
<dbReference type="SMART" id="SM00028">
    <property type="entry name" value="TPR"/>
    <property type="match status" value="12"/>
</dbReference>
<dbReference type="InterPro" id="IPR011717">
    <property type="entry name" value="TPR-4"/>
</dbReference>
<keyword evidence="1" id="KW-0677">Repeat</keyword>
<protein>
    <submittedName>
        <fullName evidence="5">Uncharacterized protein</fullName>
    </submittedName>
</protein>
<dbReference type="RefSeq" id="WP_068959863.1">
    <property type="nucleotide sequence ID" value="NZ_CAJTAP010000008.1"/>
</dbReference>
<evidence type="ECO:0000313" key="6">
    <source>
        <dbReference type="Proteomes" id="UP000186351"/>
    </source>
</evidence>
<reference evidence="6" key="1">
    <citation type="submission" date="2016-04" db="EMBL/GenBank/DDBJ databases">
        <title>Complete Genome Sequences of Twelve Strains of a Stable Defined Moderately Diverse Mouse Microbiota 2 (sDMDMm2).</title>
        <authorList>
            <person name="Uchimura Y."/>
            <person name="Wyss M."/>
            <person name="Brugiroux S."/>
            <person name="Limenitakis J.P."/>
            <person name="Stecher B."/>
            <person name="McCoy K.D."/>
            <person name="Macpherson A.J."/>
        </authorList>
    </citation>
    <scope>NUCLEOTIDE SEQUENCE [LARGE SCALE GENOMIC DNA]</scope>
    <source>
        <strain evidence="6">YL27</strain>
    </source>
</reference>